<dbReference type="AlphaFoldDB" id="A0A1F5VGL5"/>
<comment type="caution">
    <text evidence="2">The sequence shown here is derived from an EMBL/GenBank/DDBJ whole genome shotgun (WGS) entry which is preliminary data.</text>
</comment>
<evidence type="ECO:0000313" key="3">
    <source>
        <dbReference type="Proteomes" id="UP000179251"/>
    </source>
</evidence>
<dbReference type="Proteomes" id="UP000179251">
    <property type="component" value="Unassembled WGS sequence"/>
</dbReference>
<accession>A0A1F5VGL5</accession>
<gene>
    <name evidence="2" type="ORF">A2834_02630</name>
</gene>
<reference evidence="2 3" key="1">
    <citation type="journal article" date="2016" name="Nat. Commun.">
        <title>Thousands of microbial genomes shed light on interconnected biogeochemical processes in an aquifer system.</title>
        <authorList>
            <person name="Anantharaman K."/>
            <person name="Brown C.T."/>
            <person name="Hug L.A."/>
            <person name="Sharon I."/>
            <person name="Castelle C.J."/>
            <person name="Probst A.J."/>
            <person name="Thomas B.C."/>
            <person name="Singh A."/>
            <person name="Wilkins M.J."/>
            <person name="Karaoz U."/>
            <person name="Brodie E.L."/>
            <person name="Williams K.H."/>
            <person name="Hubbard S.S."/>
            <person name="Banfield J.F."/>
        </authorList>
    </citation>
    <scope>NUCLEOTIDE SEQUENCE [LARGE SCALE GENOMIC DNA]</scope>
</reference>
<dbReference type="EMBL" id="MFHD01000016">
    <property type="protein sequence ID" value="OGF62597.1"/>
    <property type="molecule type" value="Genomic_DNA"/>
</dbReference>
<name>A0A1F5VGL5_9BACT</name>
<feature type="region of interest" description="Disordered" evidence="1">
    <location>
        <begin position="175"/>
        <end position="196"/>
    </location>
</feature>
<protein>
    <submittedName>
        <fullName evidence="2">Uncharacterized protein</fullName>
    </submittedName>
</protein>
<evidence type="ECO:0000256" key="1">
    <source>
        <dbReference type="SAM" id="MobiDB-lite"/>
    </source>
</evidence>
<dbReference type="STRING" id="1798325.A2834_02630"/>
<evidence type="ECO:0000313" key="2">
    <source>
        <dbReference type="EMBL" id="OGF62597.1"/>
    </source>
</evidence>
<organism evidence="2 3">
    <name type="scientific">Candidatus Giovannonibacteria bacterium RIFCSPHIGHO2_01_FULL_45_23</name>
    <dbReference type="NCBI Taxonomy" id="1798325"/>
    <lineage>
        <taxon>Bacteria</taxon>
        <taxon>Candidatus Giovannoniibacteriota</taxon>
    </lineage>
</organism>
<proteinExistence type="predicted"/>
<sequence length="231" mass="26377">MKAEGLNMEKRSFWELAGSIFFEELSKERERVFKINKEKAILYLSIFVENGIETLIDALKGKSANPKEEAGLAITKLLLFVTEENLKQNKFFDTALRIAMAKDAVRGDKEGLDHGGLFLKRLYDIFPQRTADSLFLHAYDRIKEDADAGKPILPPYEELKRHSIERTKLLNLETTAKTPKPSYRSAGTPTDKIPCPECGTEKRVDKTTKRFRCKKPDCTFDQPFPFSKAQP</sequence>